<dbReference type="RefSeq" id="XP_041219470.1">
    <property type="nucleotide sequence ID" value="XM_041373550.1"/>
</dbReference>
<feature type="non-terminal residue" evidence="1">
    <location>
        <position position="1"/>
    </location>
</feature>
<dbReference type="Proteomes" id="UP001195769">
    <property type="component" value="Unassembled WGS sequence"/>
</dbReference>
<evidence type="ECO:0000313" key="1">
    <source>
        <dbReference type="EMBL" id="KAG1893894.1"/>
    </source>
</evidence>
<protein>
    <submittedName>
        <fullName evidence="1">Uncharacterized protein</fullName>
    </submittedName>
</protein>
<organism evidence="1 2">
    <name type="scientific">Suillus fuscotomentosus</name>
    <dbReference type="NCBI Taxonomy" id="1912939"/>
    <lineage>
        <taxon>Eukaryota</taxon>
        <taxon>Fungi</taxon>
        <taxon>Dikarya</taxon>
        <taxon>Basidiomycota</taxon>
        <taxon>Agaricomycotina</taxon>
        <taxon>Agaricomycetes</taxon>
        <taxon>Agaricomycetidae</taxon>
        <taxon>Boletales</taxon>
        <taxon>Suillineae</taxon>
        <taxon>Suillaceae</taxon>
        <taxon>Suillus</taxon>
    </lineage>
</organism>
<dbReference type="AlphaFoldDB" id="A0AAD4HFS9"/>
<evidence type="ECO:0000313" key="2">
    <source>
        <dbReference type="Proteomes" id="UP001195769"/>
    </source>
</evidence>
<reference evidence="1" key="1">
    <citation type="journal article" date="2020" name="New Phytol.">
        <title>Comparative genomics reveals dynamic genome evolution in host specialist ectomycorrhizal fungi.</title>
        <authorList>
            <person name="Lofgren L.A."/>
            <person name="Nguyen N.H."/>
            <person name="Vilgalys R."/>
            <person name="Ruytinx J."/>
            <person name="Liao H.L."/>
            <person name="Branco S."/>
            <person name="Kuo A."/>
            <person name="LaButti K."/>
            <person name="Lipzen A."/>
            <person name="Andreopoulos W."/>
            <person name="Pangilinan J."/>
            <person name="Riley R."/>
            <person name="Hundley H."/>
            <person name="Na H."/>
            <person name="Barry K."/>
            <person name="Grigoriev I.V."/>
            <person name="Stajich J.E."/>
            <person name="Kennedy P.G."/>
        </authorList>
    </citation>
    <scope>NUCLEOTIDE SEQUENCE</scope>
    <source>
        <strain evidence="1">FC203</strain>
    </source>
</reference>
<gene>
    <name evidence="1" type="ORF">F5891DRAFT_906279</name>
</gene>
<comment type="caution">
    <text evidence="1">The sequence shown here is derived from an EMBL/GenBank/DDBJ whole genome shotgun (WGS) entry which is preliminary data.</text>
</comment>
<dbReference type="GeneID" id="64667848"/>
<sequence length="105" mass="11317">SSHPPLSFDPGLENDLTQWDLDEGPAVNATGHLVFKMVNSLLQNWPNTCHCIGHTIVPGIIPMGTLLYHGATGPHLPTALDWVAVEPEHSMLFCQGSIEKGCCGM</sequence>
<feature type="non-terminal residue" evidence="1">
    <location>
        <position position="105"/>
    </location>
</feature>
<name>A0AAD4HFS9_9AGAM</name>
<keyword evidence="2" id="KW-1185">Reference proteome</keyword>
<accession>A0AAD4HFS9</accession>
<dbReference type="InterPro" id="IPR038921">
    <property type="entry name" value="YOR389W-like"/>
</dbReference>
<dbReference type="PANTHER" id="PTHR35204:SF1">
    <property type="entry name" value="ENTEROTOXIN"/>
    <property type="match status" value="1"/>
</dbReference>
<dbReference type="PANTHER" id="PTHR35204">
    <property type="entry name" value="YALI0A21131P"/>
    <property type="match status" value="1"/>
</dbReference>
<proteinExistence type="predicted"/>
<dbReference type="EMBL" id="JABBWK010000088">
    <property type="protein sequence ID" value="KAG1893894.1"/>
    <property type="molecule type" value="Genomic_DNA"/>
</dbReference>